<evidence type="ECO:0000313" key="1">
    <source>
        <dbReference type="EMBL" id="KAJ9643412.1"/>
    </source>
</evidence>
<keyword evidence="2" id="KW-1185">Reference proteome</keyword>
<gene>
    <name evidence="1" type="ORF">H2199_004091</name>
</gene>
<sequence length="1081" mass="118223">MPSSKVSLQQAEAFLSFVNASPTPFHTVKSAKERLEGAGFKQIKERDAWSSTLQPGGKYYLTRNASSIVAFAIGKKWKAGNPIGMIGAHTDSPCLRIKPVSKKQNEGFLQVGVETYGGGLWHTWFDRDLSIAGRAMVKTSDGNFVQKLVKVDRPILRVPSLAIHLDSQDPFQFNKETQLFPIAGLVAAELNRQGKTGKEETSKSEDNQSKDGPVEPLKAPTERHHPYIVEIIAEEAGCEPSEIVDFEIVLYDTQKSCIGGLNNELIFSARLDNLMMTFCSIEGLVSSLSSSSALDNDSTIRLIACFDHEEIGSQTAQGADSNLLPATFRSPSSSESESDASYDKVGVSMDEAATAYEQTLSTSFLISADMAHSVHPNYPSNYESSHRPEMNKGTVIKINANARYATNSPGIVLLQEVARRAKKASSPSASSSSEGVPLQLFVVRNDSRCGSTIGPMLSAALGARTLDLGNPQLSMHSIRETAGAWDVEHAFLNQIGSLSDSPNTAIILPISLMFRALLHYLGRLGHAGPAVRAALQQRLPMISSAAEAAEAVSKAVANADATLLERSAAHTNPETPRAERLEQGSATGGDRQKRILEIKENHQQKMRMLQEIERTMNEIAQVTNEITRATDEIMQVAPPPTTIDTIMASGAARLAAQRASSQVRLAAQKAALNTKLARHEAEKERQEAATRARRAAEKAVIASRIEKLCAEKDSAKAGEKGCAKKQVEWLPLPILAVRMQVDVQPVAPREEKGDQGEGAQGAGNNLDLATAPSNRLTARPVLRIGDTYLPAARLDPPAAPQDHLQQRSPKLNSPTAPTATNETADSGELTLHKRTMLQDAFTSIHSLLQTINTSLQRMNSSLQRAQDLSLHALETTQRMLDKMREMEETTRRNHETLMASRAALEGPWRFWRRLLGAQGGIQGLGGEPGGGAEVRITTPSPIYSISSNRMAPTIAATLYILITDTAVRWGIDRFYPRKTEREAAVEHREETLSIQEGKLNIRQEELDIREQTLNTRACRLCIREKVLEAQQKTLETGHTMQEKRRVVDAVEERDLLRAFKDFNRKADREGQIEAGTTGSTS</sequence>
<organism evidence="1 2">
    <name type="scientific">Coniosporium tulheliwenetii</name>
    <dbReference type="NCBI Taxonomy" id="3383036"/>
    <lineage>
        <taxon>Eukaryota</taxon>
        <taxon>Fungi</taxon>
        <taxon>Dikarya</taxon>
        <taxon>Ascomycota</taxon>
        <taxon>Pezizomycotina</taxon>
        <taxon>Dothideomycetes</taxon>
        <taxon>Dothideomycetes incertae sedis</taxon>
        <taxon>Coniosporium</taxon>
    </lineage>
</organism>
<name>A0ACC2Z7Y3_9PEZI</name>
<dbReference type="EMBL" id="JAPDRP010000011">
    <property type="protein sequence ID" value="KAJ9643412.1"/>
    <property type="molecule type" value="Genomic_DNA"/>
</dbReference>
<dbReference type="Proteomes" id="UP001172680">
    <property type="component" value="Unassembled WGS sequence"/>
</dbReference>
<reference evidence="1" key="1">
    <citation type="submission" date="2022-10" db="EMBL/GenBank/DDBJ databases">
        <title>Culturing micro-colonial fungi from biological soil crusts in the Mojave desert and describing Neophaeococcomyces mojavensis, and introducing the new genera and species Taxawa tesnikishii.</title>
        <authorList>
            <person name="Kurbessoian T."/>
            <person name="Stajich J.E."/>
        </authorList>
    </citation>
    <scope>NUCLEOTIDE SEQUENCE</scope>
    <source>
        <strain evidence="1">JES_115</strain>
    </source>
</reference>
<proteinExistence type="predicted"/>
<accession>A0ACC2Z7Y3</accession>
<protein>
    <submittedName>
        <fullName evidence="1">Uncharacterized protein</fullName>
    </submittedName>
</protein>
<evidence type="ECO:0000313" key="2">
    <source>
        <dbReference type="Proteomes" id="UP001172680"/>
    </source>
</evidence>
<comment type="caution">
    <text evidence="1">The sequence shown here is derived from an EMBL/GenBank/DDBJ whole genome shotgun (WGS) entry which is preliminary data.</text>
</comment>